<organism evidence="9 10">
    <name type="scientific">Caprine alphaherpesvirus 1</name>
    <dbReference type="NCBI Taxonomy" id="39944"/>
    <lineage>
        <taxon>Viruses</taxon>
        <taxon>Duplodnaviria</taxon>
        <taxon>Heunggongvirae</taxon>
        <taxon>Peploviricota</taxon>
        <taxon>Herviviricetes</taxon>
        <taxon>Herpesvirales</taxon>
        <taxon>Orthoherpesviridae</taxon>
        <taxon>Alphaherpesvirinae</taxon>
        <taxon>Varicellovirus</taxon>
        <taxon>Varicellovirus caprinealpha1</taxon>
    </lineage>
</organism>
<evidence type="ECO:0000256" key="3">
    <source>
        <dbReference type="ARBA" id="ARBA00022729"/>
    </source>
</evidence>
<keyword evidence="2 7" id="KW-0812">Transmembrane</keyword>
<evidence type="ECO:0000313" key="9">
    <source>
        <dbReference type="EMBL" id="QBM10907.1"/>
    </source>
</evidence>
<keyword evidence="9" id="KW-0261">Viral envelope protein</keyword>
<keyword evidence="10" id="KW-1185">Reference proteome</keyword>
<reference evidence="9 10" key="1">
    <citation type="submission" date="2018-02" db="EMBL/GenBank/DDBJ databases">
        <title>A novel caprine herpesvirus isolated from goats in China.</title>
        <authorList>
            <person name="Hao F."/>
            <person name="Mao L."/>
            <person name="Li W."/>
        </authorList>
    </citation>
    <scope>NUCLEOTIDE SEQUENCE [LARGE SCALE GENOMIC DNA]</scope>
    <source>
        <strain evidence="9 10">JSHA1405</strain>
    </source>
</reference>
<gene>
    <name evidence="9" type="primary">US4</name>
</gene>
<accession>A0AAE6D0F7</accession>
<evidence type="ECO:0000259" key="8">
    <source>
        <dbReference type="Pfam" id="PF01537"/>
    </source>
</evidence>
<sequence length="429" mass="45069">MAVARVAAIAALVLLCGTSVLGRDAPAELCYADVRRGDRGPGRPLGPVLGLEARDLASRVSVSTQEVSRGCALALLDVAEAALPTPPRPAAVVDVGWLYYNGSCMIPLAYRQYFNCAGGALPSPAACADYSETRLRGGYGTSDYALYGTSLVMRPGLYDSGEYVYVLGYDATDVRVGSVTLAVGSDVYKYPCGLDRGIGVALGHKSGSAMRPAEPRASDDWARGCFPEPVEVNVEWGAVSAAELGLAPLDEDAEDEDDRDPDLTDCRTRELFGESDMFMNATGSESLLVGAVAKDVLAVPLHLPPGESYETLRNASLEYSARPAPLAPAAGDRALLPLPVAARPEGRFEYQASSRALGAEFGLFGLLPEDEGVRRGLFLGFAAALIVLLATLIAVIICACRLACKVKAYQRTRAAAGGANPSYGTIAHV</sequence>
<protein>
    <submittedName>
        <fullName evidence="9">Envelope glycoprotein G</fullName>
    </submittedName>
</protein>
<evidence type="ECO:0000256" key="6">
    <source>
        <dbReference type="ARBA" id="ARBA00023180"/>
    </source>
</evidence>
<keyword evidence="9" id="KW-0946">Virion</keyword>
<name>A0AAE6D0F7_9ALPH</name>
<proteinExistence type="predicted"/>
<feature type="domain" description="Herpesvirus glycoprotein D/GG/GX" evidence="8">
    <location>
        <begin position="65"/>
        <end position="181"/>
    </location>
</feature>
<evidence type="ECO:0000256" key="2">
    <source>
        <dbReference type="ARBA" id="ARBA00022692"/>
    </source>
</evidence>
<dbReference type="InterPro" id="IPR036179">
    <property type="entry name" value="Ig-like_dom_sf"/>
</dbReference>
<dbReference type="KEGG" id="vg:80536948"/>
<comment type="subcellular location">
    <subcellularLocation>
        <location evidence="1">Membrane</location>
        <topology evidence="1">Single-pass membrane protein</topology>
    </subcellularLocation>
</comment>
<dbReference type="Proteomes" id="UP000828786">
    <property type="component" value="Segment"/>
</dbReference>
<keyword evidence="3" id="KW-0732">Signal</keyword>
<evidence type="ECO:0000313" key="10">
    <source>
        <dbReference type="Proteomes" id="UP000828786"/>
    </source>
</evidence>
<keyword evidence="6" id="KW-0325">Glycoprotein</keyword>
<dbReference type="SUPFAM" id="SSF48726">
    <property type="entry name" value="Immunoglobulin"/>
    <property type="match status" value="1"/>
</dbReference>
<evidence type="ECO:0000256" key="5">
    <source>
        <dbReference type="ARBA" id="ARBA00023136"/>
    </source>
</evidence>
<dbReference type="GeneID" id="80536948"/>
<evidence type="ECO:0000256" key="1">
    <source>
        <dbReference type="ARBA" id="ARBA00004167"/>
    </source>
</evidence>
<dbReference type="GO" id="GO:0019031">
    <property type="term" value="C:viral envelope"/>
    <property type="evidence" value="ECO:0007669"/>
    <property type="project" value="UniProtKB-KW"/>
</dbReference>
<keyword evidence="5 7" id="KW-0472">Membrane</keyword>
<dbReference type="RefSeq" id="YP_010798699.1">
    <property type="nucleotide sequence ID" value="NC_076509.1"/>
</dbReference>
<feature type="transmembrane region" description="Helical" evidence="7">
    <location>
        <begin position="377"/>
        <end position="404"/>
    </location>
</feature>
<dbReference type="InterPro" id="IPR002896">
    <property type="entry name" value="Herpes_glycop_dom"/>
</dbReference>
<evidence type="ECO:0000256" key="7">
    <source>
        <dbReference type="SAM" id="Phobius"/>
    </source>
</evidence>
<keyword evidence="4 7" id="KW-1133">Transmembrane helix</keyword>
<dbReference type="Pfam" id="PF01537">
    <property type="entry name" value="Herpes_glycop_D"/>
    <property type="match status" value="1"/>
</dbReference>
<dbReference type="GO" id="GO:0016020">
    <property type="term" value="C:membrane"/>
    <property type="evidence" value="ECO:0007669"/>
    <property type="project" value="UniProtKB-SubCell"/>
</dbReference>
<evidence type="ECO:0000256" key="4">
    <source>
        <dbReference type="ARBA" id="ARBA00022989"/>
    </source>
</evidence>
<dbReference type="EMBL" id="MG989243">
    <property type="protein sequence ID" value="QBM10907.1"/>
    <property type="molecule type" value="Genomic_DNA"/>
</dbReference>